<sequence length="260" mass="29444">MVRPACVDKSGLKKGEWSEEEDNKLRAYILRYGHWNWRLLPKYADLQRSGKSCRLRWVNYLKPGLKLGDYSKEEKDLIRKLHDELGNKWSAIAAKLPGRTDSGIKNYWHTHLKKPCSKRSRAPSESSESCNHANILQDKLSSDQKIPRNIANIPTFSQQLQTVEASSCVMHSLESSISIDQNLLDSSVEQNLLSGSNSVGIKYGENDDDSASSNSDSIFGFQQDFWTQPFVVDTSYNQGCNFSLLDAEGFLAWSDPFGLW</sequence>
<feature type="domain" description="Myb-like" evidence="6">
    <location>
        <begin position="62"/>
        <end position="112"/>
    </location>
</feature>
<keyword evidence="9" id="KW-1185">Reference proteome</keyword>
<dbReference type="GO" id="GO:0003677">
    <property type="term" value="F:DNA binding"/>
    <property type="evidence" value="ECO:0007669"/>
    <property type="project" value="UniProtKB-KW"/>
</dbReference>
<comment type="caution">
    <text evidence="8">The sequence shown here is derived from an EMBL/GenBank/DDBJ whole genome shotgun (WGS) entry which is preliminary data.</text>
</comment>
<evidence type="ECO:0000313" key="8">
    <source>
        <dbReference type="EMBL" id="KAG8369836.1"/>
    </source>
</evidence>
<keyword evidence="2" id="KW-0677">Repeat</keyword>
<dbReference type="InterPro" id="IPR015495">
    <property type="entry name" value="Myb_TF_plants"/>
</dbReference>
<dbReference type="Pfam" id="PF00249">
    <property type="entry name" value="Myb_DNA-binding"/>
    <property type="match status" value="2"/>
</dbReference>
<dbReference type="Gene3D" id="1.10.10.60">
    <property type="entry name" value="Homeodomain-like"/>
    <property type="match status" value="2"/>
</dbReference>
<dbReference type="InterPro" id="IPR017930">
    <property type="entry name" value="Myb_dom"/>
</dbReference>
<evidence type="ECO:0000256" key="1">
    <source>
        <dbReference type="ARBA" id="ARBA00004123"/>
    </source>
</evidence>
<evidence type="ECO:0000256" key="5">
    <source>
        <dbReference type="ARBA" id="ARBA00057804"/>
    </source>
</evidence>
<dbReference type="PROSITE" id="PS51294">
    <property type="entry name" value="HTH_MYB"/>
    <property type="match status" value="2"/>
</dbReference>
<accession>A0AAV6WF65</accession>
<keyword evidence="3" id="KW-0238">DNA-binding</keyword>
<dbReference type="Proteomes" id="UP000826271">
    <property type="component" value="Unassembled WGS sequence"/>
</dbReference>
<comment type="subcellular location">
    <subcellularLocation>
        <location evidence="1">Nucleus</location>
    </subcellularLocation>
</comment>
<keyword evidence="4" id="KW-0539">Nucleus</keyword>
<organism evidence="8 9">
    <name type="scientific">Buddleja alternifolia</name>
    <dbReference type="NCBI Taxonomy" id="168488"/>
    <lineage>
        <taxon>Eukaryota</taxon>
        <taxon>Viridiplantae</taxon>
        <taxon>Streptophyta</taxon>
        <taxon>Embryophyta</taxon>
        <taxon>Tracheophyta</taxon>
        <taxon>Spermatophyta</taxon>
        <taxon>Magnoliopsida</taxon>
        <taxon>eudicotyledons</taxon>
        <taxon>Gunneridae</taxon>
        <taxon>Pentapetalae</taxon>
        <taxon>asterids</taxon>
        <taxon>lamiids</taxon>
        <taxon>Lamiales</taxon>
        <taxon>Scrophulariaceae</taxon>
        <taxon>Buddlejeae</taxon>
        <taxon>Buddleja</taxon>
    </lineage>
</organism>
<dbReference type="PROSITE" id="PS50090">
    <property type="entry name" value="MYB_LIKE"/>
    <property type="match status" value="2"/>
</dbReference>
<proteinExistence type="predicted"/>
<dbReference type="AlphaFoldDB" id="A0AAV6WF65"/>
<protein>
    <submittedName>
        <fullName evidence="8">Uncharacterized protein</fullName>
    </submittedName>
</protein>
<feature type="domain" description="HTH myb-type" evidence="7">
    <location>
        <begin position="9"/>
        <end position="65"/>
    </location>
</feature>
<dbReference type="InterPro" id="IPR009057">
    <property type="entry name" value="Homeodomain-like_sf"/>
</dbReference>
<gene>
    <name evidence="8" type="ORF">BUALT_Bualt14G0055100</name>
</gene>
<evidence type="ECO:0000259" key="6">
    <source>
        <dbReference type="PROSITE" id="PS50090"/>
    </source>
</evidence>
<comment type="function">
    <text evidence="5">Transcription factor.</text>
</comment>
<feature type="domain" description="HTH myb-type" evidence="7">
    <location>
        <begin position="71"/>
        <end position="116"/>
    </location>
</feature>
<evidence type="ECO:0000256" key="2">
    <source>
        <dbReference type="ARBA" id="ARBA00022737"/>
    </source>
</evidence>
<dbReference type="CDD" id="cd00167">
    <property type="entry name" value="SANT"/>
    <property type="match status" value="2"/>
</dbReference>
<dbReference type="PANTHER" id="PTHR10641:SF1377">
    <property type="entry name" value="MYB-RELATED PROTEIN MYB4-LIKE"/>
    <property type="match status" value="1"/>
</dbReference>
<dbReference type="GO" id="GO:0005634">
    <property type="term" value="C:nucleus"/>
    <property type="evidence" value="ECO:0007669"/>
    <property type="project" value="UniProtKB-SubCell"/>
</dbReference>
<dbReference type="SMART" id="SM00717">
    <property type="entry name" value="SANT"/>
    <property type="match status" value="2"/>
</dbReference>
<evidence type="ECO:0000259" key="7">
    <source>
        <dbReference type="PROSITE" id="PS51294"/>
    </source>
</evidence>
<dbReference type="InterPro" id="IPR001005">
    <property type="entry name" value="SANT/Myb"/>
</dbReference>
<dbReference type="EMBL" id="WHWC01000014">
    <property type="protein sequence ID" value="KAG8369836.1"/>
    <property type="molecule type" value="Genomic_DNA"/>
</dbReference>
<reference evidence="8" key="1">
    <citation type="submission" date="2019-10" db="EMBL/GenBank/DDBJ databases">
        <authorList>
            <person name="Zhang R."/>
            <person name="Pan Y."/>
            <person name="Wang J."/>
            <person name="Ma R."/>
            <person name="Yu S."/>
        </authorList>
    </citation>
    <scope>NUCLEOTIDE SEQUENCE</scope>
    <source>
        <strain evidence="8">LA-IB0</strain>
        <tissue evidence="8">Leaf</tissue>
    </source>
</reference>
<evidence type="ECO:0000313" key="9">
    <source>
        <dbReference type="Proteomes" id="UP000826271"/>
    </source>
</evidence>
<name>A0AAV6WF65_9LAMI</name>
<dbReference type="FunFam" id="1.10.10.60:FF:000001">
    <property type="entry name" value="MYB-related transcription factor"/>
    <property type="match status" value="1"/>
</dbReference>
<evidence type="ECO:0000256" key="4">
    <source>
        <dbReference type="ARBA" id="ARBA00023242"/>
    </source>
</evidence>
<evidence type="ECO:0000256" key="3">
    <source>
        <dbReference type="ARBA" id="ARBA00023125"/>
    </source>
</evidence>
<feature type="domain" description="Myb-like" evidence="6">
    <location>
        <begin position="9"/>
        <end position="61"/>
    </location>
</feature>
<dbReference type="SUPFAM" id="SSF46689">
    <property type="entry name" value="Homeodomain-like"/>
    <property type="match status" value="1"/>
</dbReference>
<dbReference type="PANTHER" id="PTHR10641">
    <property type="entry name" value="MYB FAMILY TRANSCRIPTION FACTOR"/>
    <property type="match status" value="1"/>
</dbReference>